<comment type="caution">
    <text evidence="1">The sequence shown here is derived from an EMBL/GenBank/DDBJ whole genome shotgun (WGS) entry which is preliminary data.</text>
</comment>
<reference evidence="2 3" key="2">
    <citation type="submission" date="2024-07" db="EMBL/GenBank/DDBJ databases">
        <authorList>
            <person name="Akdeniz Z."/>
        </authorList>
    </citation>
    <scope>NUCLEOTIDE SEQUENCE [LARGE SCALE GENOMIC DNA]</scope>
</reference>
<gene>
    <name evidence="2" type="ORF">HINF_LOCUS34260</name>
    <name evidence="1" type="ORF">HINF_LOCUS37700</name>
</gene>
<accession>A0AA86Q123</accession>
<organism evidence="1">
    <name type="scientific">Hexamita inflata</name>
    <dbReference type="NCBI Taxonomy" id="28002"/>
    <lineage>
        <taxon>Eukaryota</taxon>
        <taxon>Metamonada</taxon>
        <taxon>Diplomonadida</taxon>
        <taxon>Hexamitidae</taxon>
        <taxon>Hexamitinae</taxon>
        <taxon>Hexamita</taxon>
    </lineage>
</organism>
<evidence type="ECO:0000313" key="1">
    <source>
        <dbReference type="EMBL" id="CAI9950055.1"/>
    </source>
</evidence>
<dbReference type="EMBL" id="CAXDID020000121">
    <property type="protein sequence ID" value="CAL6031971.1"/>
    <property type="molecule type" value="Genomic_DNA"/>
</dbReference>
<sequence length="637" mass="74251">MNAQQHLQTLLERNTSKPFADFINNYMEDARTYPDQSSLYIGRSTQQDTLQNEFQTARSGWALPQSVWTQQRQQLKNNNRALRMLMLIQQFVEQQAISLPGDSVQIKFYNLIRQGKLLEASRLNSEQSQMIAGYLSLHCLTDSAITDHSDWLGHARDYAKDNSNDLLLRAIFGVLSGYDIPIKQYLKAPSKHDEIWIMCVCSINRFLVQKETINLQSVLKSVTSMLKTEKNFQGEYVSHLIESPAIYLQELINTNAEMMRDQTDAQTTLSIQRIILEQALFFVYNTKRSGLRTTDDIRGKIQTIQEKVIEVYTRQIIITLQAVQSNGIAVSDEITLDDLDAKPQPKVNINMMSLKKDLELIPIISLSMQPSQTNDIFVMFSQTVICNNYFIQLLESSFLDKKDAIQCKLNILRQKLQLTLDYEPQQVEKEEIQDAVLSKYQLQEIQNLLFEGRIVISETISSVISVFVVHRIIYELFRLRQYQILKENSYFVQQLTLFVEKAREDSFKQQFKILQMETEIITRFLMLEKSVEEVFTGTDKYLLHDFEDIIEQLNVYENSRTDSENVVKIELICNPKAAQRSQYIEKLYKKIRSLCVRRYAQMCHWKGQYNEKLVAYCNYVEPKSEDELEVLAIMKVM</sequence>
<keyword evidence="3" id="KW-1185">Reference proteome</keyword>
<evidence type="ECO:0000313" key="3">
    <source>
        <dbReference type="Proteomes" id="UP001642409"/>
    </source>
</evidence>
<dbReference type="Proteomes" id="UP001642409">
    <property type="component" value="Unassembled WGS sequence"/>
</dbReference>
<dbReference type="EMBL" id="CATOUU010000806">
    <property type="protein sequence ID" value="CAI9950055.1"/>
    <property type="molecule type" value="Genomic_DNA"/>
</dbReference>
<proteinExistence type="predicted"/>
<reference evidence="1" key="1">
    <citation type="submission" date="2023-06" db="EMBL/GenBank/DDBJ databases">
        <authorList>
            <person name="Kurt Z."/>
        </authorList>
    </citation>
    <scope>NUCLEOTIDE SEQUENCE</scope>
</reference>
<protein>
    <submittedName>
        <fullName evidence="1">Uncharacterized protein</fullName>
    </submittedName>
</protein>
<dbReference type="AlphaFoldDB" id="A0AA86Q123"/>
<evidence type="ECO:0000313" key="2">
    <source>
        <dbReference type="EMBL" id="CAL6031971.1"/>
    </source>
</evidence>
<name>A0AA86Q123_9EUKA</name>